<gene>
    <name evidence="1" type="ORF">AXG93_1409s1120</name>
</gene>
<sequence>MGMGMGWMRDGRCMAPVRQGKAWRLIGSRPWPVDFWSERSELIGLSSTSSVSHYRFLRDRWTEKSRRPSDSDSQAESGELDDVSIDRVQVVHVPGSEMAHVLMVTTLEQRQESVPLMRQGSGEPFISRWHSGCLTWRKDLSKEYYENIMWTSLWGMLPKSRLSTLGPGFWPFCGAGGSRRLTKPIASLWIVQELCKMFKFTLQIEISGYSLAFSSSVYKVREKPEEVAVWNLLTQRGSSGHGIEKTKAQQCEMQGKARAMTSEKVESNGAC</sequence>
<keyword evidence="2" id="KW-1185">Reference proteome</keyword>
<dbReference type="AlphaFoldDB" id="A0A176WKG6"/>
<evidence type="ECO:0000313" key="1">
    <source>
        <dbReference type="EMBL" id="OAE32845.1"/>
    </source>
</evidence>
<protein>
    <submittedName>
        <fullName evidence="1">Uncharacterized protein</fullName>
    </submittedName>
</protein>
<accession>A0A176WKG6</accession>
<organism evidence="1 2">
    <name type="scientific">Marchantia polymorpha subsp. ruderalis</name>
    <dbReference type="NCBI Taxonomy" id="1480154"/>
    <lineage>
        <taxon>Eukaryota</taxon>
        <taxon>Viridiplantae</taxon>
        <taxon>Streptophyta</taxon>
        <taxon>Embryophyta</taxon>
        <taxon>Marchantiophyta</taxon>
        <taxon>Marchantiopsida</taxon>
        <taxon>Marchantiidae</taxon>
        <taxon>Marchantiales</taxon>
        <taxon>Marchantiaceae</taxon>
        <taxon>Marchantia</taxon>
    </lineage>
</organism>
<name>A0A176WKG6_MARPO</name>
<dbReference type="Proteomes" id="UP000077202">
    <property type="component" value="Unassembled WGS sequence"/>
</dbReference>
<comment type="caution">
    <text evidence="1">The sequence shown here is derived from an EMBL/GenBank/DDBJ whole genome shotgun (WGS) entry which is preliminary data.</text>
</comment>
<proteinExistence type="predicted"/>
<reference evidence="1" key="1">
    <citation type="submission" date="2016-03" db="EMBL/GenBank/DDBJ databases">
        <title>Mechanisms controlling the formation of the plant cell surface in tip-growing cells are functionally conserved among land plants.</title>
        <authorList>
            <person name="Honkanen S."/>
            <person name="Jones V.A."/>
            <person name="Morieri G."/>
            <person name="Champion C."/>
            <person name="Hetherington A.J."/>
            <person name="Kelly S."/>
            <person name="Saint-Marcoux D."/>
            <person name="Proust H."/>
            <person name="Prescott H."/>
            <person name="Dolan L."/>
        </authorList>
    </citation>
    <scope>NUCLEOTIDE SEQUENCE [LARGE SCALE GENOMIC DNA]</scope>
    <source>
        <tissue evidence="1">Whole gametophyte</tissue>
    </source>
</reference>
<dbReference type="EMBL" id="LVLJ01000725">
    <property type="protein sequence ID" value="OAE32845.1"/>
    <property type="molecule type" value="Genomic_DNA"/>
</dbReference>
<evidence type="ECO:0000313" key="2">
    <source>
        <dbReference type="Proteomes" id="UP000077202"/>
    </source>
</evidence>